<evidence type="ECO:0000256" key="1">
    <source>
        <dbReference type="ARBA" id="ARBA00010290"/>
    </source>
</evidence>
<dbReference type="GO" id="GO:0034067">
    <property type="term" value="P:protein localization to Golgi apparatus"/>
    <property type="evidence" value="ECO:0007669"/>
    <property type="project" value="TreeGrafter"/>
</dbReference>
<keyword evidence="5" id="KW-0653">Protein transport</keyword>
<dbReference type="SMART" id="SM00177">
    <property type="entry name" value="ARF"/>
    <property type="match status" value="1"/>
</dbReference>
<comment type="caution">
    <text evidence="9">The sequence shown here is derived from an EMBL/GenBank/DDBJ whole genome shotgun (WGS) entry which is preliminary data.</text>
</comment>
<proteinExistence type="inferred from homology"/>
<dbReference type="PANTHER" id="PTHR45909">
    <property type="entry name" value="ADP-RIBOSYLATION FACTOR-RELATED PROTEIN 1"/>
    <property type="match status" value="1"/>
</dbReference>
<evidence type="ECO:0000256" key="3">
    <source>
        <dbReference type="ARBA" id="ARBA00022741"/>
    </source>
</evidence>
<feature type="binding site" evidence="8">
    <location>
        <position position="138"/>
    </location>
    <ligand>
        <name>Mg(2+)</name>
        <dbReference type="ChEBI" id="CHEBI:18420"/>
    </ligand>
</feature>
<dbReference type="FunFam" id="3.40.50.300:FF:000914">
    <property type="entry name" value="ADP-ribosylation factor-related protein 1"/>
    <property type="match status" value="1"/>
</dbReference>
<evidence type="ECO:0000256" key="8">
    <source>
        <dbReference type="PIRSR" id="PIRSR606689-2"/>
    </source>
</evidence>
<keyword evidence="2" id="KW-0519">Myristate</keyword>
<evidence type="ECO:0000256" key="5">
    <source>
        <dbReference type="ARBA" id="ARBA00022927"/>
    </source>
</evidence>
<dbReference type="OrthoDB" id="414781at2759"/>
<organism evidence="9 10">
    <name type="scientific">Striga hermonthica</name>
    <name type="common">Purple witchweed</name>
    <name type="synonym">Buchnera hermonthica</name>
    <dbReference type="NCBI Taxonomy" id="68872"/>
    <lineage>
        <taxon>Eukaryota</taxon>
        <taxon>Viridiplantae</taxon>
        <taxon>Streptophyta</taxon>
        <taxon>Embryophyta</taxon>
        <taxon>Tracheophyta</taxon>
        <taxon>Spermatophyta</taxon>
        <taxon>Magnoliopsida</taxon>
        <taxon>eudicotyledons</taxon>
        <taxon>Gunneridae</taxon>
        <taxon>Pentapetalae</taxon>
        <taxon>asterids</taxon>
        <taxon>lamiids</taxon>
        <taxon>Lamiales</taxon>
        <taxon>Orobanchaceae</taxon>
        <taxon>Buchnereae</taxon>
        <taxon>Striga</taxon>
    </lineage>
</organism>
<name>A0A9N7NJ85_STRHE</name>
<dbReference type="SMART" id="SM00178">
    <property type="entry name" value="SAR"/>
    <property type="match status" value="1"/>
</dbReference>
<dbReference type="InterPro" id="IPR024156">
    <property type="entry name" value="Small_GTPase_ARF"/>
</dbReference>
<dbReference type="EMBL" id="CACSLK010027811">
    <property type="protein sequence ID" value="CAA0830069.1"/>
    <property type="molecule type" value="Genomic_DNA"/>
</dbReference>
<dbReference type="InterPro" id="IPR027417">
    <property type="entry name" value="P-loop_NTPase"/>
</dbReference>
<keyword evidence="5" id="KW-0813">Transport</keyword>
<feature type="binding site" evidence="8">
    <location>
        <position position="162"/>
    </location>
    <ligand>
        <name>Mg(2+)</name>
        <dbReference type="ChEBI" id="CHEBI:18420"/>
    </ligand>
</feature>
<evidence type="ECO:0000256" key="2">
    <source>
        <dbReference type="ARBA" id="ARBA00022707"/>
    </source>
</evidence>
<keyword evidence="8" id="KW-0479">Metal-binding</keyword>
<dbReference type="GO" id="GO:0046872">
    <property type="term" value="F:metal ion binding"/>
    <property type="evidence" value="ECO:0007669"/>
    <property type="project" value="UniProtKB-KW"/>
</dbReference>
<keyword evidence="3 7" id="KW-0547">Nucleotide-binding</keyword>
<accession>A0A9N7NJ85</accession>
<dbReference type="GO" id="GO:0005794">
    <property type="term" value="C:Golgi apparatus"/>
    <property type="evidence" value="ECO:0007669"/>
    <property type="project" value="TreeGrafter"/>
</dbReference>
<sequence>MLYGEMTAAWAGSVVSVFRSFLGAAHVRFQQLLTAQHLLKRKHDRSKEFKIQVGGGRFYDLSSNVAANVRWSGIPVKWENHKHLSGSLEFTLPNTPSHTQRYKRKIRMFSLFYGLWKYMLSKVEFHVLILGIDKAGKTTLLEKLKSQYSNMEGLPPDKIVPTVGLNIGRVEVSNTKLIFWDLGGQPGLRSIWEKYYEEAHAVIYVIDAACPSRFEDSKSALEKVLRHEDLQGAPLLILANKQDLEDAVSVDELSQYLDLKKLDERVYTFQAVSAIDGLGIKESVNWLVDSMERSKRTDMLRVRAASTLEIKAVFLPPAANHDAGDDGVPPSYIDNQSRRHLPADILRSDRRWPHRAHLRWCRSRILSLMRCQRVDLRGRSRRLAAPSRASVHVAAGGMVAVGAADGESGGVAVLPANGSERKQRI</sequence>
<dbReference type="SUPFAM" id="SSF52540">
    <property type="entry name" value="P-loop containing nucleoside triphosphate hydrolases"/>
    <property type="match status" value="1"/>
</dbReference>
<dbReference type="GO" id="GO:0003924">
    <property type="term" value="F:GTPase activity"/>
    <property type="evidence" value="ECO:0007669"/>
    <property type="project" value="InterPro"/>
</dbReference>
<dbReference type="Pfam" id="PF00025">
    <property type="entry name" value="Arf"/>
    <property type="match status" value="1"/>
</dbReference>
<keyword evidence="8" id="KW-0460">Magnesium</keyword>
<dbReference type="InterPro" id="IPR006689">
    <property type="entry name" value="Small_GTPase_ARF/SAR"/>
</dbReference>
<evidence type="ECO:0000313" key="9">
    <source>
        <dbReference type="EMBL" id="CAA0830069.1"/>
    </source>
</evidence>
<comment type="similarity">
    <text evidence="1">Belongs to the small GTPase superfamily. Arf family.</text>
</comment>
<evidence type="ECO:0000256" key="4">
    <source>
        <dbReference type="ARBA" id="ARBA00022892"/>
    </source>
</evidence>
<keyword evidence="2" id="KW-0449">Lipoprotein</keyword>
<keyword evidence="4" id="KW-0931">ER-Golgi transport</keyword>
<dbReference type="PANTHER" id="PTHR45909:SF1">
    <property type="entry name" value="ADP-RIBOSYLATION FACTOR-RELATED PROTEIN 1"/>
    <property type="match status" value="1"/>
</dbReference>
<gene>
    <name evidence="9" type="ORF">SHERM_25540</name>
</gene>
<evidence type="ECO:0000256" key="6">
    <source>
        <dbReference type="ARBA" id="ARBA00023134"/>
    </source>
</evidence>
<feature type="binding site" evidence="7">
    <location>
        <position position="184"/>
    </location>
    <ligand>
        <name>GTP</name>
        <dbReference type="ChEBI" id="CHEBI:37565"/>
    </ligand>
</feature>
<evidence type="ECO:0000313" key="10">
    <source>
        <dbReference type="Proteomes" id="UP001153555"/>
    </source>
</evidence>
<feature type="binding site" evidence="7">
    <location>
        <begin position="131"/>
        <end position="138"/>
    </location>
    <ligand>
        <name>GTP</name>
        <dbReference type="ChEBI" id="CHEBI:37565"/>
    </ligand>
</feature>
<feature type="binding site" evidence="7">
    <location>
        <begin position="240"/>
        <end position="243"/>
    </location>
    <ligand>
        <name>GTP</name>
        <dbReference type="ChEBI" id="CHEBI:37565"/>
    </ligand>
</feature>
<dbReference type="GO" id="GO:0005525">
    <property type="term" value="F:GTP binding"/>
    <property type="evidence" value="ECO:0007669"/>
    <property type="project" value="UniProtKB-KW"/>
</dbReference>
<reference evidence="9" key="1">
    <citation type="submission" date="2019-12" db="EMBL/GenBank/DDBJ databases">
        <authorList>
            <person name="Scholes J."/>
        </authorList>
    </citation>
    <scope>NUCLEOTIDE SEQUENCE</scope>
</reference>
<dbReference type="Proteomes" id="UP001153555">
    <property type="component" value="Unassembled WGS sequence"/>
</dbReference>
<dbReference type="SMART" id="SM00175">
    <property type="entry name" value="RAB"/>
    <property type="match status" value="1"/>
</dbReference>
<dbReference type="PROSITE" id="PS51419">
    <property type="entry name" value="RAB"/>
    <property type="match status" value="1"/>
</dbReference>
<evidence type="ECO:0000256" key="7">
    <source>
        <dbReference type="PIRSR" id="PIRSR606689-1"/>
    </source>
</evidence>
<dbReference type="CDD" id="cd04160">
    <property type="entry name" value="Arfrp1"/>
    <property type="match status" value="1"/>
</dbReference>
<dbReference type="GO" id="GO:0006886">
    <property type="term" value="P:intracellular protein transport"/>
    <property type="evidence" value="ECO:0007669"/>
    <property type="project" value="TreeGrafter"/>
</dbReference>
<protein>
    <submittedName>
        <fullName evidence="9">GTP-binding protein 1</fullName>
    </submittedName>
</protein>
<keyword evidence="10" id="KW-1185">Reference proteome</keyword>
<dbReference type="Gene3D" id="3.40.50.300">
    <property type="entry name" value="P-loop containing nucleotide triphosphate hydrolases"/>
    <property type="match status" value="1"/>
</dbReference>
<dbReference type="InterPro" id="IPR005225">
    <property type="entry name" value="Small_GTP-bd"/>
</dbReference>
<dbReference type="GO" id="GO:0043001">
    <property type="term" value="P:Golgi to plasma membrane protein transport"/>
    <property type="evidence" value="ECO:0007669"/>
    <property type="project" value="TreeGrafter"/>
</dbReference>
<dbReference type="PROSITE" id="PS51417">
    <property type="entry name" value="ARF"/>
    <property type="match status" value="1"/>
</dbReference>
<dbReference type="AlphaFoldDB" id="A0A9N7NJ85"/>
<dbReference type="PRINTS" id="PR00328">
    <property type="entry name" value="SAR1GTPBP"/>
</dbReference>
<dbReference type="NCBIfam" id="TIGR00231">
    <property type="entry name" value="small_GTP"/>
    <property type="match status" value="1"/>
</dbReference>
<keyword evidence="6 7" id="KW-0342">GTP-binding</keyword>